<dbReference type="Gene3D" id="2.30.30.100">
    <property type="match status" value="3"/>
</dbReference>
<dbReference type="Pfam" id="PF13517">
    <property type="entry name" value="FG-GAP_3"/>
    <property type="match status" value="3"/>
</dbReference>
<reference evidence="5" key="1">
    <citation type="submission" date="2016-10" db="EMBL/GenBank/DDBJ databases">
        <authorList>
            <person name="Varghese N."/>
            <person name="Submissions S."/>
        </authorList>
    </citation>
    <scope>NUCLEOTIDE SEQUENCE [LARGE SCALE GENOMIC DNA]</scope>
    <source>
        <strain evidence="5">IBRC-M 10655</strain>
    </source>
</reference>
<dbReference type="InterPro" id="IPR028994">
    <property type="entry name" value="Integrin_alpha_N"/>
</dbReference>
<dbReference type="RefSeq" id="WP_091370035.1">
    <property type="nucleotide sequence ID" value="NZ_FNDV01000003.1"/>
</dbReference>
<dbReference type="InterPro" id="IPR013517">
    <property type="entry name" value="FG-GAP"/>
</dbReference>
<dbReference type="PANTHER" id="PTHR46580">
    <property type="entry name" value="SENSOR KINASE-RELATED"/>
    <property type="match status" value="1"/>
</dbReference>
<keyword evidence="5" id="KW-1185">Reference proteome</keyword>
<dbReference type="Proteomes" id="UP000199651">
    <property type="component" value="Unassembled WGS sequence"/>
</dbReference>
<protein>
    <submittedName>
        <fullName evidence="4">Conserved repeat domain-containing protein</fullName>
    </submittedName>
</protein>
<feature type="signal peptide" evidence="2">
    <location>
        <begin position="1"/>
        <end position="30"/>
    </location>
</feature>
<organism evidence="4 5">
    <name type="scientific">Actinokineospora alba</name>
    <dbReference type="NCBI Taxonomy" id="504798"/>
    <lineage>
        <taxon>Bacteria</taxon>
        <taxon>Bacillati</taxon>
        <taxon>Actinomycetota</taxon>
        <taxon>Actinomycetes</taxon>
        <taxon>Pseudonocardiales</taxon>
        <taxon>Pseudonocardiaceae</taxon>
        <taxon>Actinokineospora</taxon>
    </lineage>
</organism>
<evidence type="ECO:0000313" key="4">
    <source>
        <dbReference type="EMBL" id="SDO07753.1"/>
    </source>
</evidence>
<accession>A0A1H0GLG9</accession>
<dbReference type="STRING" id="504798.SAMN05421871_10323"/>
<dbReference type="OrthoDB" id="877328at2"/>
<feature type="domain" description="DUF11" evidence="3">
    <location>
        <begin position="376"/>
        <end position="489"/>
    </location>
</feature>
<evidence type="ECO:0000256" key="2">
    <source>
        <dbReference type="SAM" id="SignalP"/>
    </source>
</evidence>
<dbReference type="PANTHER" id="PTHR46580:SF4">
    <property type="entry name" value="ATP_GTP-BINDING PROTEIN"/>
    <property type="match status" value="1"/>
</dbReference>
<evidence type="ECO:0000259" key="3">
    <source>
        <dbReference type="Pfam" id="PF01345"/>
    </source>
</evidence>
<dbReference type="SUPFAM" id="SSF69318">
    <property type="entry name" value="Integrin alpha N-terminal domain"/>
    <property type="match status" value="1"/>
</dbReference>
<dbReference type="EMBL" id="FNJB01000001">
    <property type="protein sequence ID" value="SDO07753.1"/>
    <property type="molecule type" value="Genomic_DNA"/>
</dbReference>
<evidence type="ECO:0000256" key="1">
    <source>
        <dbReference type="ARBA" id="ARBA00022729"/>
    </source>
</evidence>
<name>A0A1H0GLG9_9PSEU</name>
<dbReference type="InterPro" id="IPR001434">
    <property type="entry name" value="OmcB-like_DUF11"/>
</dbReference>
<feature type="chain" id="PRO_5011736245" evidence="2">
    <location>
        <begin position="31"/>
        <end position="501"/>
    </location>
</feature>
<dbReference type="AlphaFoldDB" id="A0A1H0GLG9"/>
<gene>
    <name evidence="4" type="ORF">SAMN05192558_101848</name>
</gene>
<dbReference type="NCBIfam" id="TIGR01451">
    <property type="entry name" value="B_ant_repeat"/>
    <property type="match status" value="1"/>
</dbReference>
<dbReference type="InterPro" id="IPR047589">
    <property type="entry name" value="DUF11_rpt"/>
</dbReference>
<dbReference type="Pfam" id="PF01345">
    <property type="entry name" value="DUF11"/>
    <property type="match status" value="1"/>
</dbReference>
<proteinExistence type="predicted"/>
<sequence length="501" mass="50104">MRPRHVRARSIAIIGCAVAVIVVPSLPAQAANPITFAPHVDYPTGVRPEAVVSADFNSDGKPDLATADRFDWEFSILLGAGAGTFAPRIGVLSGPEPTGVVAGDFNGDGKVDLAASINSAVSVLLGNGDGTFGTRSEYPSTSGAEALATADVNGDSKADLVTSRPTGVTVHLGTGTGAFGAPTDYAASGYSRGIVLHDLTGDDIIDIAVVGLSGNAVNVLPGQGAGAFGGAIAFPAGSQPIDVAAGDFNADGVVDLVTADYGSGTSSILLGLPGGAFGAPTSLPIGPEPFAVAVSDLDMDGDHDIAVSVAQAHHVAVFGNGDGTFTPATTLGTSTTPTDLIAADVNTDDRPDLVTTSRTSRAVSVLLNQTVPMTADIGVKLTAKPRLAILKPYLEFSLTITNSGPDPVRNGTVTSTIPQGLTGVAGPHCVAGAGKVTCNVGNLAVGASTTRKFTTPVSALTTGNFTITATRTASFPADPNASNDTSQATCLVVGVVLATCR</sequence>
<keyword evidence="1 2" id="KW-0732">Signal</keyword>
<evidence type="ECO:0000313" key="5">
    <source>
        <dbReference type="Proteomes" id="UP000199651"/>
    </source>
</evidence>